<proteinExistence type="predicted"/>
<feature type="coiled-coil region" evidence="1">
    <location>
        <begin position="103"/>
        <end position="158"/>
    </location>
</feature>
<dbReference type="KEGG" id="fgg:FSB75_11980"/>
<dbReference type="OrthoDB" id="662023at2"/>
<name>A0A5B8UIS1_9BACT</name>
<evidence type="ECO:0000313" key="2">
    <source>
        <dbReference type="EMBL" id="QEC56581.1"/>
    </source>
</evidence>
<dbReference type="Proteomes" id="UP000321204">
    <property type="component" value="Chromosome"/>
</dbReference>
<evidence type="ECO:0000256" key="1">
    <source>
        <dbReference type="SAM" id="Coils"/>
    </source>
</evidence>
<keyword evidence="1" id="KW-0175">Coiled coil</keyword>
<gene>
    <name evidence="2" type="ORF">FSB75_11980</name>
</gene>
<dbReference type="AlphaFoldDB" id="A0A5B8UIS1"/>
<dbReference type="RefSeq" id="WP_146787601.1">
    <property type="nucleotide sequence ID" value="NZ_BAABIO010000001.1"/>
</dbReference>
<evidence type="ECO:0000313" key="3">
    <source>
        <dbReference type="Proteomes" id="UP000321204"/>
    </source>
</evidence>
<sequence>MPVITEHYDQLKIDKLKHYLEMQAQKGQPVPFELFVDNLKVVPRTEDPKEFDNYEFYMNEDTEKVRILIYSYGQSPRNDQYCFMVQKNKLDKGLNGLGEIENIVQEKLAARDREHEMNRLREELEATKLELEESEEYNEKLEKEIEFLKENKFKLKNIDIGELASVAIEGIVRRNPQFLTRLPGGEALAGVIMQDNKEKERMLSQPPAPESQVTVQKEIEPEITEEEKRHLVYLRKLEQTFNREQAEMFNAVINAMVEEPSIIPTLLELINPKQ</sequence>
<reference evidence="2 3" key="1">
    <citation type="journal article" date="2015" name="Int. J. Syst. Evol. Microbiol.">
        <title>Flavisolibacter ginsenosidimutans sp. nov., with ginsenoside-converting activity isolated from soil used for cultivating ginseng.</title>
        <authorList>
            <person name="Zhao Y."/>
            <person name="Liu Q."/>
            <person name="Kang M.S."/>
            <person name="Jin F."/>
            <person name="Yu H."/>
            <person name="Im W.T."/>
        </authorList>
    </citation>
    <scope>NUCLEOTIDE SEQUENCE [LARGE SCALE GENOMIC DNA]</scope>
    <source>
        <strain evidence="2 3">Gsoil 636</strain>
    </source>
</reference>
<keyword evidence="3" id="KW-1185">Reference proteome</keyword>
<protein>
    <submittedName>
        <fullName evidence="2">Uncharacterized protein</fullName>
    </submittedName>
</protein>
<dbReference type="EMBL" id="CP042433">
    <property type="protein sequence ID" value="QEC56581.1"/>
    <property type="molecule type" value="Genomic_DNA"/>
</dbReference>
<accession>A0A5B8UIS1</accession>
<organism evidence="2 3">
    <name type="scientific">Flavisolibacter ginsenosidimutans</name>
    <dbReference type="NCBI Taxonomy" id="661481"/>
    <lineage>
        <taxon>Bacteria</taxon>
        <taxon>Pseudomonadati</taxon>
        <taxon>Bacteroidota</taxon>
        <taxon>Chitinophagia</taxon>
        <taxon>Chitinophagales</taxon>
        <taxon>Chitinophagaceae</taxon>
        <taxon>Flavisolibacter</taxon>
    </lineage>
</organism>